<gene>
    <name evidence="2" type="ORF">F6X42_39305</name>
</gene>
<dbReference type="EMBL" id="VZQQ01000089">
    <property type="protein sequence ID" value="MBC8752263.1"/>
    <property type="molecule type" value="Genomic_DNA"/>
</dbReference>
<dbReference type="RefSeq" id="WP_187639133.1">
    <property type="nucleotide sequence ID" value="NZ_VZQQ01000089.1"/>
</dbReference>
<organism evidence="2 3">
    <name type="scientific">Paraburkholderia podalyriae</name>
    <dbReference type="NCBI Taxonomy" id="1938811"/>
    <lineage>
        <taxon>Bacteria</taxon>
        <taxon>Pseudomonadati</taxon>
        <taxon>Pseudomonadota</taxon>
        <taxon>Betaproteobacteria</taxon>
        <taxon>Burkholderiales</taxon>
        <taxon>Burkholderiaceae</taxon>
        <taxon>Paraburkholderia</taxon>
    </lineage>
</organism>
<evidence type="ECO:0000313" key="3">
    <source>
        <dbReference type="Proteomes" id="UP000736373"/>
    </source>
</evidence>
<dbReference type="SUPFAM" id="SSF143120">
    <property type="entry name" value="YefM-like"/>
    <property type="match status" value="1"/>
</dbReference>
<accession>A0ABR7Q162</accession>
<comment type="caution">
    <text evidence="2">The sequence shown here is derived from an EMBL/GenBank/DDBJ whole genome shotgun (WGS) entry which is preliminary data.</text>
</comment>
<comment type="similarity">
    <text evidence="1">Belongs to the phD/YefM antitoxin family.</text>
</comment>
<sequence length="107" mass="11782">MSTVLIPRIEHCSRAQDVIPISEASSRRTELAEDVVAGAEKVLTKNGSAYVAIVDARKLNYDHALEAEHGRLVLLHDAEEGLKAALADKVQSEEEFQKSLRRFSPGK</sequence>
<proteinExistence type="inferred from homology"/>
<dbReference type="InterPro" id="IPR036165">
    <property type="entry name" value="YefM-like_sf"/>
</dbReference>
<keyword evidence="3" id="KW-1185">Reference proteome</keyword>
<reference evidence="2 3" key="1">
    <citation type="submission" date="2019-09" db="EMBL/GenBank/DDBJ databases">
        <title>Paraburkholderia podalyriae sp. nov., A South African Podalyria-associated rhizobium.</title>
        <authorList>
            <person name="Mavima L."/>
            <person name="Beukes C.W."/>
            <person name="Palmer M."/>
            <person name="De Meyer S.E."/>
            <person name="James E.K."/>
            <person name="Maluk M."/>
            <person name="Avontuur J.R."/>
            <person name="Chan W.Y."/>
            <person name="Venter S.N."/>
            <person name="Steenkamp E.T."/>
        </authorList>
    </citation>
    <scope>NUCLEOTIDE SEQUENCE [LARGE SCALE GENOMIC DNA]</scope>
    <source>
        <strain evidence="2 3">WC7.3b</strain>
    </source>
</reference>
<name>A0ABR7Q162_9BURK</name>
<evidence type="ECO:0000256" key="1">
    <source>
        <dbReference type="ARBA" id="ARBA00009981"/>
    </source>
</evidence>
<protein>
    <submittedName>
        <fullName evidence="2">Type II toxin-antitoxin system Phd/YefM family antitoxin</fullName>
    </submittedName>
</protein>
<dbReference type="Proteomes" id="UP000736373">
    <property type="component" value="Unassembled WGS sequence"/>
</dbReference>
<evidence type="ECO:0000313" key="2">
    <source>
        <dbReference type="EMBL" id="MBC8752263.1"/>
    </source>
</evidence>